<dbReference type="NCBIfam" id="TIGR03126">
    <property type="entry name" value="one_C_fae"/>
    <property type="match status" value="1"/>
</dbReference>
<dbReference type="InterPro" id="IPR002220">
    <property type="entry name" value="DapA-like"/>
</dbReference>
<dbReference type="GO" id="GO:0005829">
    <property type="term" value="C:cytosol"/>
    <property type="evidence" value="ECO:0007669"/>
    <property type="project" value="TreeGrafter"/>
</dbReference>
<keyword evidence="7" id="KW-0456">Lyase</keyword>
<comment type="function">
    <text evidence="1">Catalyzes the condensation of (S)-aspartate-beta-semialdehyde [(S)-ASA] and pyruvate to 4-hydroxy-tetrahydrodipicolinate (HTPA).</text>
</comment>
<evidence type="ECO:0000256" key="2">
    <source>
        <dbReference type="ARBA" id="ARBA00005120"/>
    </source>
</evidence>
<dbReference type="HAMAP" id="MF_00418">
    <property type="entry name" value="DapA"/>
    <property type="match status" value="1"/>
</dbReference>
<reference evidence="11" key="1">
    <citation type="journal article" date="2015" name="Nature">
        <title>Complex archaea that bridge the gap between prokaryotes and eukaryotes.</title>
        <authorList>
            <person name="Spang A."/>
            <person name="Saw J.H."/>
            <person name="Jorgensen S.L."/>
            <person name="Zaremba-Niedzwiedzka K."/>
            <person name="Martijn J."/>
            <person name="Lind A.E."/>
            <person name="van Eijk R."/>
            <person name="Schleper C."/>
            <person name="Guy L."/>
            <person name="Ettema T.J."/>
        </authorList>
    </citation>
    <scope>NUCLEOTIDE SEQUENCE</scope>
</reference>
<dbReference type="Pfam" id="PF08714">
    <property type="entry name" value="Fae"/>
    <property type="match status" value="1"/>
</dbReference>
<dbReference type="InterPro" id="IPR020568">
    <property type="entry name" value="Ribosomal_Su5_D2-typ_SF"/>
</dbReference>
<dbReference type="PANTHER" id="PTHR42849:SF1">
    <property type="entry name" value="N-ACETYLNEURAMINATE LYASE"/>
    <property type="match status" value="1"/>
</dbReference>
<name>A0A0F9LME1_9ZZZZ</name>
<dbReference type="GO" id="GO:0019262">
    <property type="term" value="P:N-acetylneuraminate catabolic process"/>
    <property type="evidence" value="ECO:0007669"/>
    <property type="project" value="TreeGrafter"/>
</dbReference>
<dbReference type="UniPathway" id="UPA00034">
    <property type="reaction ID" value="UER00017"/>
</dbReference>
<dbReference type="InterPro" id="IPR037075">
    <property type="entry name" value="HCHO-activating_enzyme_sf"/>
</dbReference>
<dbReference type="PROSITE" id="PS00666">
    <property type="entry name" value="DHDPS_2"/>
    <property type="match status" value="1"/>
</dbReference>
<dbReference type="SMART" id="SM01130">
    <property type="entry name" value="DHDPS"/>
    <property type="match status" value="1"/>
</dbReference>
<evidence type="ECO:0000259" key="10">
    <source>
        <dbReference type="Pfam" id="PF08714"/>
    </source>
</evidence>
<evidence type="ECO:0000256" key="9">
    <source>
        <dbReference type="ARBA" id="ARBA00047836"/>
    </source>
</evidence>
<protein>
    <recommendedName>
        <fullName evidence="3">4-hydroxy-tetrahydrodipicolinate synthase</fullName>
        <ecNumber evidence="3">4.3.3.7</ecNumber>
    </recommendedName>
</protein>
<sequence>MNKFNFRPKGVMAALVTPFNKGDESINEENLRNLVNHLIDQGVNGLVPVGTTGEFVNMTIDERLKVIKIVVDETNGRVPVIAGTGESGTKLVIDITKAATDIGVDAALIVTPYYLKPKAKGLYDHYFTIAEKTDIPMVLYNIPTCTGLELPWTVVEDLIEIENIIAIKDSSGDYKYFSALLEKVSDKISVLIGWDENVLGALAGGAAGCILGSANVIPKIWLELYNHIKNSRLEEAQTLQKKVQKLARLLINSGALGVKSCLNMMNIPVGTTRQPLIMGDALSYEIKDELRVELEKLDLIKKKEIKFEIGKKLLTSRFFAVGVTPEKISNFKLKVGESLVGNRVELAHIDLLIGDKDGPVGKAYAHALTNPKDGREGLQVILEPNMQVKPPTIMIPTIRPTSLRHASLTYGPAQAAIGKAIMQCIEDGILPIELTDSIVIIVNVFVHPSASARKRIFINNYKATRNAIRKAMEGLPTVDDGIENAENARHPFRNDP</sequence>
<evidence type="ECO:0000256" key="8">
    <source>
        <dbReference type="ARBA" id="ARBA00023270"/>
    </source>
</evidence>
<dbReference type="GO" id="GO:0016051">
    <property type="term" value="P:carbohydrate biosynthetic process"/>
    <property type="evidence" value="ECO:0007669"/>
    <property type="project" value="InterPro"/>
</dbReference>
<dbReference type="SUPFAM" id="SSF51569">
    <property type="entry name" value="Aldolase"/>
    <property type="match status" value="1"/>
</dbReference>
<keyword evidence="6" id="KW-0457">Lysine biosynthesis</keyword>
<keyword evidence="4" id="KW-0028">Amino-acid biosynthesis</keyword>
<dbReference type="InterPro" id="IPR020625">
    <property type="entry name" value="Schiff_base-form_aldolases_AS"/>
</dbReference>
<feature type="domain" description="Formaldehyde-activating enzyme" evidence="10">
    <location>
        <begin position="335"/>
        <end position="492"/>
    </location>
</feature>
<evidence type="ECO:0000256" key="3">
    <source>
        <dbReference type="ARBA" id="ARBA00012086"/>
    </source>
</evidence>
<dbReference type="PROSITE" id="PS00665">
    <property type="entry name" value="DHDPS_1"/>
    <property type="match status" value="1"/>
</dbReference>
<accession>A0A0F9LME1</accession>
<evidence type="ECO:0000256" key="4">
    <source>
        <dbReference type="ARBA" id="ARBA00022605"/>
    </source>
</evidence>
<dbReference type="GO" id="GO:0019877">
    <property type="term" value="P:diaminopimelate biosynthetic process"/>
    <property type="evidence" value="ECO:0007669"/>
    <property type="project" value="UniProtKB-KW"/>
</dbReference>
<comment type="pathway">
    <text evidence="2">Amino-acid biosynthesis; L-lysine biosynthesis via DAP pathway; (S)-tetrahydrodipicolinate from L-aspartate: step 3/4.</text>
</comment>
<dbReference type="GO" id="GO:0009089">
    <property type="term" value="P:lysine biosynthetic process via diaminopimelate"/>
    <property type="evidence" value="ECO:0007669"/>
    <property type="project" value="UniProtKB-UniPathway"/>
</dbReference>
<dbReference type="Gene3D" id="3.20.20.70">
    <property type="entry name" value="Aldolase class I"/>
    <property type="match status" value="1"/>
</dbReference>
<evidence type="ECO:0000313" key="11">
    <source>
        <dbReference type="EMBL" id="KKM65515.1"/>
    </source>
</evidence>
<dbReference type="SUPFAM" id="SSF54211">
    <property type="entry name" value="Ribosomal protein S5 domain 2-like"/>
    <property type="match status" value="1"/>
</dbReference>
<dbReference type="AlphaFoldDB" id="A0A0F9LME1"/>
<evidence type="ECO:0000256" key="7">
    <source>
        <dbReference type="ARBA" id="ARBA00023239"/>
    </source>
</evidence>
<evidence type="ECO:0000256" key="5">
    <source>
        <dbReference type="ARBA" id="ARBA00022915"/>
    </source>
</evidence>
<dbReference type="Gene3D" id="3.30.230.60">
    <property type="entry name" value="Formaldehyde-activating enzyme"/>
    <property type="match status" value="1"/>
</dbReference>
<dbReference type="NCBIfam" id="TIGR00674">
    <property type="entry name" value="dapA"/>
    <property type="match status" value="1"/>
</dbReference>
<dbReference type="GO" id="GO:0016840">
    <property type="term" value="F:carbon-nitrogen lyase activity"/>
    <property type="evidence" value="ECO:0007669"/>
    <property type="project" value="InterPro"/>
</dbReference>
<dbReference type="Pfam" id="PF00701">
    <property type="entry name" value="DHDPS"/>
    <property type="match status" value="1"/>
</dbReference>
<evidence type="ECO:0000256" key="1">
    <source>
        <dbReference type="ARBA" id="ARBA00003294"/>
    </source>
</evidence>
<gene>
    <name evidence="11" type="ORF">LCGC14_1490500</name>
</gene>
<comment type="caution">
    <text evidence="11">The sequence shown here is derived from an EMBL/GenBank/DDBJ whole genome shotgun (WGS) entry which is preliminary data.</text>
</comment>
<dbReference type="GO" id="GO:0008840">
    <property type="term" value="F:4-hydroxy-tetrahydrodipicolinate synthase activity"/>
    <property type="evidence" value="ECO:0007669"/>
    <property type="project" value="UniProtKB-EC"/>
</dbReference>
<dbReference type="InterPro" id="IPR013785">
    <property type="entry name" value="Aldolase_TIM"/>
</dbReference>
<organism evidence="11">
    <name type="scientific">marine sediment metagenome</name>
    <dbReference type="NCBI Taxonomy" id="412755"/>
    <lineage>
        <taxon>unclassified sequences</taxon>
        <taxon>metagenomes</taxon>
        <taxon>ecological metagenomes</taxon>
    </lineage>
</organism>
<keyword evidence="5" id="KW-0220">Diaminopimelate biosynthesis</keyword>
<proteinExistence type="inferred from homology"/>
<comment type="catalytic activity">
    <reaction evidence="9">
        <text>L-aspartate 4-semialdehyde + pyruvate = (2S,4S)-4-hydroxy-2,3,4,5-tetrahydrodipicolinate + H2O + H(+)</text>
        <dbReference type="Rhea" id="RHEA:34171"/>
        <dbReference type="ChEBI" id="CHEBI:15361"/>
        <dbReference type="ChEBI" id="CHEBI:15377"/>
        <dbReference type="ChEBI" id="CHEBI:15378"/>
        <dbReference type="ChEBI" id="CHEBI:67139"/>
        <dbReference type="ChEBI" id="CHEBI:537519"/>
        <dbReference type="EC" id="4.3.3.7"/>
    </reaction>
</comment>
<dbReference type="InterPro" id="IPR014826">
    <property type="entry name" value="HCHO-activating_enzyme"/>
</dbReference>
<keyword evidence="8" id="KW-0704">Schiff base</keyword>
<dbReference type="CDD" id="cd00408">
    <property type="entry name" value="DHDPS-like"/>
    <property type="match status" value="1"/>
</dbReference>
<dbReference type="GO" id="GO:0008747">
    <property type="term" value="F:N-acetylneuraminate lyase activity"/>
    <property type="evidence" value="ECO:0007669"/>
    <property type="project" value="TreeGrafter"/>
</dbReference>
<dbReference type="EC" id="4.3.3.7" evidence="3"/>
<dbReference type="PRINTS" id="PR00146">
    <property type="entry name" value="DHPICSNTHASE"/>
</dbReference>
<evidence type="ECO:0000256" key="6">
    <source>
        <dbReference type="ARBA" id="ARBA00023154"/>
    </source>
</evidence>
<dbReference type="PANTHER" id="PTHR42849">
    <property type="entry name" value="N-ACETYLNEURAMINATE LYASE"/>
    <property type="match status" value="1"/>
</dbReference>
<dbReference type="EMBL" id="LAZR01010711">
    <property type="protein sequence ID" value="KKM65515.1"/>
    <property type="molecule type" value="Genomic_DNA"/>
</dbReference>
<dbReference type="InterPro" id="IPR020624">
    <property type="entry name" value="Schiff_base-form_aldolases_CS"/>
</dbReference>
<dbReference type="InterPro" id="IPR005263">
    <property type="entry name" value="DapA"/>
</dbReference>